<keyword evidence="5" id="KW-0862">Zinc</keyword>
<gene>
    <name evidence="10" type="ORF">CF165_28120</name>
</gene>
<accession>A0A229SZA5</accession>
<comment type="catalytic activity">
    <reaction evidence="8">
        <text>a primary alcohol + NAD(+) = an aldehyde + NADH + H(+)</text>
        <dbReference type="Rhea" id="RHEA:10736"/>
        <dbReference type="ChEBI" id="CHEBI:15378"/>
        <dbReference type="ChEBI" id="CHEBI:15734"/>
        <dbReference type="ChEBI" id="CHEBI:17478"/>
        <dbReference type="ChEBI" id="CHEBI:57540"/>
        <dbReference type="ChEBI" id="CHEBI:57945"/>
        <dbReference type="EC" id="1.1.1.1"/>
    </reaction>
</comment>
<dbReference type="InterPro" id="IPR013154">
    <property type="entry name" value="ADH-like_N"/>
</dbReference>
<dbReference type="OrthoDB" id="334894at2"/>
<sequence length="348" mass="35798">MVSAVSAVRKTRALRLPAWGEPPALADVDVPEPTGSEVLVRVEAAGICHSDLHVLDAAPGALPYRPPFTLGHEIAGHVVAGSGFEAGERVAVHGPWGCGTCRRCAVGEDNYCDRRAELGWAGAGLGRDGGMAGHVLVPHARHLVPIGDLDATQAAPLTDAGLTPYHAVARLRLGDDASVVVVGVGGLGHVAIQILRAVTKARVFAVDVREDALSLAGRSGAHRTLLARADTETVLRRETGGADAVLDFVGSDPTLRLSAGVLRPGGDLVLVGSGGGKLTITKPGPLPQGASVSLPFWGGSRELAEVIALARTGGIRVETELFPLADAGEAFDRLRAGRVLGRAVLLPG</sequence>
<feature type="domain" description="Enoyl reductase (ER)" evidence="9">
    <location>
        <begin position="12"/>
        <end position="345"/>
    </location>
</feature>
<dbReference type="GO" id="GO:0004022">
    <property type="term" value="F:alcohol dehydrogenase (NAD+) activity"/>
    <property type="evidence" value="ECO:0007669"/>
    <property type="project" value="UniProtKB-EC"/>
</dbReference>
<dbReference type="Proteomes" id="UP000215199">
    <property type="component" value="Unassembled WGS sequence"/>
</dbReference>
<dbReference type="SUPFAM" id="SSF51735">
    <property type="entry name" value="NAD(P)-binding Rossmann-fold domains"/>
    <property type="match status" value="1"/>
</dbReference>
<dbReference type="GO" id="GO:0005737">
    <property type="term" value="C:cytoplasm"/>
    <property type="evidence" value="ECO:0007669"/>
    <property type="project" value="TreeGrafter"/>
</dbReference>
<evidence type="ECO:0000256" key="1">
    <source>
        <dbReference type="ARBA" id="ARBA00001947"/>
    </source>
</evidence>
<dbReference type="AlphaFoldDB" id="A0A229SZA5"/>
<dbReference type="Gene3D" id="3.40.50.720">
    <property type="entry name" value="NAD(P)-binding Rossmann-like Domain"/>
    <property type="match status" value="1"/>
</dbReference>
<dbReference type="EC" id="1.1.1.1" evidence="3"/>
<evidence type="ECO:0000256" key="7">
    <source>
        <dbReference type="ARBA" id="ARBA00049164"/>
    </source>
</evidence>
<evidence type="ECO:0000259" key="9">
    <source>
        <dbReference type="SMART" id="SM00829"/>
    </source>
</evidence>
<dbReference type="InterPro" id="IPR020843">
    <property type="entry name" value="ER"/>
</dbReference>
<comment type="similarity">
    <text evidence="2">Belongs to the zinc-containing alcohol dehydrogenase family.</text>
</comment>
<dbReference type="Gene3D" id="3.90.180.10">
    <property type="entry name" value="Medium-chain alcohol dehydrogenases, catalytic domain"/>
    <property type="match status" value="1"/>
</dbReference>
<evidence type="ECO:0000256" key="2">
    <source>
        <dbReference type="ARBA" id="ARBA00008072"/>
    </source>
</evidence>
<dbReference type="InterPro" id="IPR013149">
    <property type="entry name" value="ADH-like_C"/>
</dbReference>
<organism evidence="10 11">
    <name type="scientific">Amycolatopsis vastitatis</name>
    <dbReference type="NCBI Taxonomy" id="1905142"/>
    <lineage>
        <taxon>Bacteria</taxon>
        <taxon>Bacillati</taxon>
        <taxon>Actinomycetota</taxon>
        <taxon>Actinomycetes</taxon>
        <taxon>Pseudonocardiales</taxon>
        <taxon>Pseudonocardiaceae</taxon>
        <taxon>Amycolatopsis</taxon>
    </lineage>
</organism>
<keyword evidence="6" id="KW-0560">Oxidoreductase</keyword>
<dbReference type="SMART" id="SM00829">
    <property type="entry name" value="PKS_ER"/>
    <property type="match status" value="1"/>
</dbReference>
<dbReference type="EMBL" id="NMUL01000030">
    <property type="protein sequence ID" value="OXM64202.1"/>
    <property type="molecule type" value="Genomic_DNA"/>
</dbReference>
<evidence type="ECO:0000256" key="4">
    <source>
        <dbReference type="ARBA" id="ARBA00022723"/>
    </source>
</evidence>
<evidence type="ECO:0000313" key="10">
    <source>
        <dbReference type="EMBL" id="OXM64202.1"/>
    </source>
</evidence>
<dbReference type="InterPro" id="IPR011032">
    <property type="entry name" value="GroES-like_sf"/>
</dbReference>
<comment type="catalytic activity">
    <reaction evidence="7">
        <text>a secondary alcohol + NAD(+) = a ketone + NADH + H(+)</text>
        <dbReference type="Rhea" id="RHEA:10740"/>
        <dbReference type="ChEBI" id="CHEBI:15378"/>
        <dbReference type="ChEBI" id="CHEBI:17087"/>
        <dbReference type="ChEBI" id="CHEBI:35681"/>
        <dbReference type="ChEBI" id="CHEBI:57540"/>
        <dbReference type="ChEBI" id="CHEBI:57945"/>
        <dbReference type="EC" id="1.1.1.1"/>
    </reaction>
</comment>
<comment type="cofactor">
    <cofactor evidence="1">
        <name>Zn(2+)</name>
        <dbReference type="ChEBI" id="CHEBI:29105"/>
    </cofactor>
</comment>
<name>A0A229SZA5_9PSEU</name>
<dbReference type="PANTHER" id="PTHR42940">
    <property type="entry name" value="ALCOHOL DEHYDROGENASE 1-RELATED"/>
    <property type="match status" value="1"/>
</dbReference>
<dbReference type="Pfam" id="PF08240">
    <property type="entry name" value="ADH_N"/>
    <property type="match status" value="1"/>
</dbReference>
<dbReference type="Pfam" id="PF00107">
    <property type="entry name" value="ADH_zinc_N"/>
    <property type="match status" value="1"/>
</dbReference>
<evidence type="ECO:0000313" key="11">
    <source>
        <dbReference type="Proteomes" id="UP000215199"/>
    </source>
</evidence>
<evidence type="ECO:0000256" key="5">
    <source>
        <dbReference type="ARBA" id="ARBA00022833"/>
    </source>
</evidence>
<keyword evidence="4" id="KW-0479">Metal-binding</keyword>
<dbReference type="InterPro" id="IPR036291">
    <property type="entry name" value="NAD(P)-bd_dom_sf"/>
</dbReference>
<dbReference type="SUPFAM" id="SSF50129">
    <property type="entry name" value="GroES-like"/>
    <property type="match status" value="1"/>
</dbReference>
<evidence type="ECO:0000256" key="3">
    <source>
        <dbReference type="ARBA" id="ARBA00013190"/>
    </source>
</evidence>
<dbReference type="CDD" id="cd05284">
    <property type="entry name" value="arabinose_DH_like"/>
    <property type="match status" value="1"/>
</dbReference>
<protein>
    <recommendedName>
        <fullName evidence="3">alcohol dehydrogenase</fullName>
        <ecNumber evidence="3">1.1.1.1</ecNumber>
    </recommendedName>
</protein>
<keyword evidence="11" id="KW-1185">Reference proteome</keyword>
<evidence type="ECO:0000256" key="8">
    <source>
        <dbReference type="ARBA" id="ARBA00049243"/>
    </source>
</evidence>
<dbReference type="RefSeq" id="WP_093950572.1">
    <property type="nucleotide sequence ID" value="NZ_NMUL01000030.1"/>
</dbReference>
<evidence type="ECO:0000256" key="6">
    <source>
        <dbReference type="ARBA" id="ARBA00023002"/>
    </source>
</evidence>
<dbReference type="GO" id="GO:0046872">
    <property type="term" value="F:metal ion binding"/>
    <property type="evidence" value="ECO:0007669"/>
    <property type="project" value="UniProtKB-KW"/>
</dbReference>
<proteinExistence type="inferred from homology"/>
<dbReference type="PANTHER" id="PTHR42940:SF8">
    <property type="entry name" value="VACUOLAR PROTEIN SORTING-ASSOCIATED PROTEIN 11"/>
    <property type="match status" value="1"/>
</dbReference>
<comment type="caution">
    <text evidence="10">The sequence shown here is derived from an EMBL/GenBank/DDBJ whole genome shotgun (WGS) entry which is preliminary data.</text>
</comment>
<reference evidence="11" key="1">
    <citation type="submission" date="2017-07" db="EMBL/GenBank/DDBJ databases">
        <title>Comparative genome mining reveals phylogenetic distribution patterns of secondary metabolites in Amycolatopsis.</title>
        <authorList>
            <person name="Adamek M."/>
            <person name="Alanjary M."/>
            <person name="Sales-Ortells H."/>
            <person name="Goodfellow M."/>
            <person name="Bull A.T."/>
            <person name="Kalinowski J."/>
            <person name="Ziemert N."/>
        </authorList>
    </citation>
    <scope>NUCLEOTIDE SEQUENCE [LARGE SCALE GENOMIC DNA]</scope>
    <source>
        <strain evidence="11">H5</strain>
    </source>
</reference>